<dbReference type="EMBL" id="JAUSTU010000007">
    <property type="protein sequence ID" value="MDQ0155565.1"/>
    <property type="molecule type" value="Genomic_DNA"/>
</dbReference>
<sequence length="109" mass="11958">MGNTNKFWKGILFGAIAGGAVTLLDKETRHSVREGIKKGTKEVTHCITHPSEVAEQLRTKTEKLRNTVEQVSEDVTFIAEKVGELKEVTPAVVSLVSDTKEAFLESSDD</sequence>
<dbReference type="Proteomes" id="UP001231362">
    <property type="component" value="Unassembled WGS sequence"/>
</dbReference>
<gene>
    <name evidence="1" type="ORF">J2S07_001870</name>
</gene>
<proteinExistence type="predicted"/>
<accession>A0ABT9V3Y8</accession>
<comment type="caution">
    <text evidence="1">The sequence shown here is derived from an EMBL/GenBank/DDBJ whole genome shotgun (WGS) entry which is preliminary data.</text>
</comment>
<dbReference type="RefSeq" id="WP_307150128.1">
    <property type="nucleotide sequence ID" value="NZ_JAUSTU010000007.1"/>
</dbReference>
<evidence type="ECO:0000313" key="1">
    <source>
        <dbReference type="EMBL" id="MDQ0155565.1"/>
    </source>
</evidence>
<keyword evidence="2" id="KW-1185">Reference proteome</keyword>
<reference evidence="1 2" key="1">
    <citation type="submission" date="2023-07" db="EMBL/GenBank/DDBJ databases">
        <title>Genomic Encyclopedia of Type Strains, Phase IV (KMG-IV): sequencing the most valuable type-strain genomes for metagenomic binning, comparative biology and taxonomic classification.</title>
        <authorList>
            <person name="Goeker M."/>
        </authorList>
    </citation>
    <scope>NUCLEOTIDE SEQUENCE [LARGE SCALE GENOMIC DNA]</scope>
    <source>
        <strain evidence="1 2">DSM 23948</strain>
    </source>
</reference>
<evidence type="ECO:0000313" key="2">
    <source>
        <dbReference type="Proteomes" id="UP001231362"/>
    </source>
</evidence>
<name>A0ABT9V3Y8_9BACL</name>
<protein>
    <submittedName>
        <fullName evidence="1">Gas vesicle protein</fullName>
    </submittedName>
</protein>
<organism evidence="1 2">
    <name type="scientific">Anoxybacillus andreesenii</name>
    <dbReference type="NCBI Taxonomy" id="1325932"/>
    <lineage>
        <taxon>Bacteria</taxon>
        <taxon>Bacillati</taxon>
        <taxon>Bacillota</taxon>
        <taxon>Bacilli</taxon>
        <taxon>Bacillales</taxon>
        <taxon>Anoxybacillaceae</taxon>
        <taxon>Anoxybacillus</taxon>
    </lineage>
</organism>